<dbReference type="FunFam" id="3.80.10.10:FF:000095">
    <property type="entry name" value="LRR receptor-like serine/threonine-protein kinase GSO1"/>
    <property type="match status" value="2"/>
</dbReference>
<comment type="subcellular location">
    <subcellularLocation>
        <location evidence="1">Membrane</location>
        <topology evidence="1">Single-pass membrane protein</topology>
    </subcellularLocation>
</comment>
<dbReference type="InterPro" id="IPR032675">
    <property type="entry name" value="LRR_dom_sf"/>
</dbReference>
<proteinExistence type="predicted"/>
<evidence type="ECO:0000313" key="9">
    <source>
        <dbReference type="EMBL" id="CAD6219227.1"/>
    </source>
</evidence>
<keyword evidence="3" id="KW-0812">Transmembrane</keyword>
<dbReference type="InterPro" id="IPR055414">
    <property type="entry name" value="LRR_R13L4/SHOC2-like"/>
</dbReference>
<gene>
    <name evidence="9" type="ORF">NCGR_LOCUS12975</name>
</gene>
<comment type="caution">
    <text evidence="9">The sequence shown here is derived from an EMBL/GenBank/DDBJ whole genome shotgun (WGS) entry which is preliminary data.</text>
</comment>
<keyword evidence="2" id="KW-0433">Leucine-rich repeat</keyword>
<dbReference type="OrthoDB" id="693974at2759"/>
<keyword evidence="4" id="KW-0677">Repeat</keyword>
<dbReference type="Pfam" id="PF23598">
    <property type="entry name" value="LRR_14"/>
    <property type="match status" value="1"/>
</dbReference>
<accession>A0A811N6Z1</accession>
<evidence type="ECO:0000256" key="2">
    <source>
        <dbReference type="ARBA" id="ARBA00022614"/>
    </source>
</evidence>
<dbReference type="InterPro" id="IPR001611">
    <property type="entry name" value="Leu-rich_rpt"/>
</dbReference>
<dbReference type="SMART" id="SM00369">
    <property type="entry name" value="LRR_TYP"/>
    <property type="match status" value="7"/>
</dbReference>
<dbReference type="PANTHER" id="PTHR46662">
    <property type="entry name" value="DI-GLUCOSE BINDING PROTEIN WITH LEUCINE-RICH REPEAT DOMAIN-CONTAINING PROTEIN"/>
    <property type="match status" value="1"/>
</dbReference>
<sequence length="694" mass="74563">MPQSPALCSPEPTTDAAPAIFVTVAVPWRGGAHMLPRHPATHNAQAQSGWKAVRYAPRNHGIPAGRHLRPSLGRSNPRQTCQSTATLTLQTADFSLHSLAGRVDVGGQACRGPAAGESHSAGSEAGAHAAVGSGLGGLERVQQQRLRLHRHHLRLAAGARCWALSNNMGITGAIPSVIGELSHLRSLDVSNNNVSGPVPTSVGNLTRLESLFMNNNNIYGTTASIFSNLLPLRRLRNLDVSYNLIIGAIPLAIGSLGQLQSLNVSDNISGTIPPSIGNLTLLEFLYMQDNFISGGIPLALSNLTSLKVIEMSANKLTGQIPAELSNLRNIEAIDLGSNQLHGGIPPSLSELTDMSYLGLRQNNLSVTIPPAIFLSCTQLGLVDVGNNSLSGEIPRAISSTKCQFVVINLYSNKLQGTLPRWIANCTDLMTLDVESNLLDDELTTSIISGKKKFIFWSHDDNSNLDPFFVALSNCTSLQEVEAAAVGMGGQLPSRLGSLLLRNMWHLNLVLNAIDGPIPASIEDMTCMTLLNLSSNLLNGTIPMSLCRLESLERLVLSNNALTGEIPACIGNATHLGVLDLGNNHLSGEIPRAISMSTEGWWFLVLNLYSNNLRGTLPRWLANCTTLMILYVENNLLDDELPTSIISGMKGLMYLDLSDNRFRSHDDNNLEPFFAALSNCTSLQDARGTLDELPS</sequence>
<dbReference type="EMBL" id="CAJGYO010000003">
    <property type="protein sequence ID" value="CAD6219227.1"/>
    <property type="molecule type" value="Genomic_DNA"/>
</dbReference>
<protein>
    <recommendedName>
        <fullName evidence="8">Disease resistance R13L4/SHOC-2-like LRR domain-containing protein</fullName>
    </recommendedName>
</protein>
<dbReference type="Proteomes" id="UP000604825">
    <property type="component" value="Unassembled WGS sequence"/>
</dbReference>
<evidence type="ECO:0000256" key="1">
    <source>
        <dbReference type="ARBA" id="ARBA00004167"/>
    </source>
</evidence>
<evidence type="ECO:0000313" key="10">
    <source>
        <dbReference type="Proteomes" id="UP000604825"/>
    </source>
</evidence>
<dbReference type="InterPro" id="IPR003591">
    <property type="entry name" value="Leu-rich_rpt_typical-subtyp"/>
</dbReference>
<dbReference type="GO" id="GO:0016020">
    <property type="term" value="C:membrane"/>
    <property type="evidence" value="ECO:0007669"/>
    <property type="project" value="UniProtKB-SubCell"/>
</dbReference>
<evidence type="ECO:0000259" key="8">
    <source>
        <dbReference type="Pfam" id="PF23598"/>
    </source>
</evidence>
<evidence type="ECO:0000256" key="3">
    <source>
        <dbReference type="ARBA" id="ARBA00022692"/>
    </source>
</evidence>
<keyword evidence="10" id="KW-1185">Reference proteome</keyword>
<keyword evidence="5" id="KW-1133">Transmembrane helix</keyword>
<feature type="region of interest" description="Disordered" evidence="7">
    <location>
        <begin position="60"/>
        <end position="79"/>
    </location>
</feature>
<keyword evidence="6" id="KW-0472">Membrane</keyword>
<reference evidence="9" key="1">
    <citation type="submission" date="2020-10" db="EMBL/GenBank/DDBJ databases">
        <authorList>
            <person name="Han B."/>
            <person name="Lu T."/>
            <person name="Zhao Q."/>
            <person name="Huang X."/>
            <person name="Zhao Y."/>
        </authorList>
    </citation>
    <scope>NUCLEOTIDE SEQUENCE</scope>
</reference>
<name>A0A811N6Z1_9POAL</name>
<evidence type="ECO:0000256" key="5">
    <source>
        <dbReference type="ARBA" id="ARBA00022989"/>
    </source>
</evidence>
<evidence type="ECO:0000256" key="7">
    <source>
        <dbReference type="SAM" id="MobiDB-lite"/>
    </source>
</evidence>
<dbReference type="Pfam" id="PF00560">
    <property type="entry name" value="LRR_1"/>
    <property type="match status" value="4"/>
</dbReference>
<evidence type="ECO:0000256" key="4">
    <source>
        <dbReference type="ARBA" id="ARBA00022737"/>
    </source>
</evidence>
<evidence type="ECO:0000256" key="6">
    <source>
        <dbReference type="ARBA" id="ARBA00023136"/>
    </source>
</evidence>
<organism evidence="9 10">
    <name type="scientific">Miscanthus lutarioriparius</name>
    <dbReference type="NCBI Taxonomy" id="422564"/>
    <lineage>
        <taxon>Eukaryota</taxon>
        <taxon>Viridiplantae</taxon>
        <taxon>Streptophyta</taxon>
        <taxon>Embryophyta</taxon>
        <taxon>Tracheophyta</taxon>
        <taxon>Spermatophyta</taxon>
        <taxon>Magnoliopsida</taxon>
        <taxon>Liliopsida</taxon>
        <taxon>Poales</taxon>
        <taxon>Poaceae</taxon>
        <taxon>PACMAD clade</taxon>
        <taxon>Panicoideae</taxon>
        <taxon>Andropogonodae</taxon>
        <taxon>Andropogoneae</taxon>
        <taxon>Saccharinae</taxon>
        <taxon>Miscanthus</taxon>
    </lineage>
</organism>
<dbReference type="Gene3D" id="3.80.10.10">
    <property type="entry name" value="Ribonuclease Inhibitor"/>
    <property type="match status" value="5"/>
</dbReference>
<feature type="domain" description="Disease resistance R13L4/SHOC-2-like LRR" evidence="8">
    <location>
        <begin position="227"/>
        <end position="363"/>
    </location>
</feature>
<dbReference type="AlphaFoldDB" id="A0A811N6Z1"/>
<dbReference type="PANTHER" id="PTHR46662:SF104">
    <property type="entry name" value="GPI-ANCHORED ADHESIN-LIKE PROTEIN PGA55-RELATED"/>
    <property type="match status" value="1"/>
</dbReference>
<dbReference type="SUPFAM" id="SSF52058">
    <property type="entry name" value="L domain-like"/>
    <property type="match status" value="2"/>
</dbReference>